<protein>
    <submittedName>
        <fullName evidence="1">Uncharacterized protein</fullName>
    </submittedName>
</protein>
<reference evidence="1" key="1">
    <citation type="submission" date="2022-03" db="EMBL/GenBank/DDBJ databases">
        <title>Draft genome sequence of Aduncisulcus paluster, a free-living microaerophilic Fornicata.</title>
        <authorList>
            <person name="Yuyama I."/>
            <person name="Kume K."/>
            <person name="Tamura T."/>
            <person name="Inagaki Y."/>
            <person name="Hashimoto T."/>
        </authorList>
    </citation>
    <scope>NUCLEOTIDE SEQUENCE</scope>
    <source>
        <strain evidence="1">NY0171</strain>
    </source>
</reference>
<sequence>MEGFPLISCFAIKGNSSEASCDGVPLVGGKTPLSTTKPDNSGWF</sequence>
<accession>A0ABQ5K0J2</accession>
<feature type="non-terminal residue" evidence="1">
    <location>
        <position position="44"/>
    </location>
</feature>
<dbReference type="Proteomes" id="UP001057375">
    <property type="component" value="Unassembled WGS sequence"/>
</dbReference>
<proteinExistence type="predicted"/>
<keyword evidence="2" id="KW-1185">Reference proteome</keyword>
<evidence type="ECO:0000313" key="1">
    <source>
        <dbReference type="EMBL" id="GKT23804.1"/>
    </source>
</evidence>
<name>A0ABQ5K0J2_9EUKA</name>
<organism evidence="1 2">
    <name type="scientific">Aduncisulcus paluster</name>
    <dbReference type="NCBI Taxonomy" id="2918883"/>
    <lineage>
        <taxon>Eukaryota</taxon>
        <taxon>Metamonada</taxon>
        <taxon>Carpediemonas-like organisms</taxon>
        <taxon>Aduncisulcus</taxon>
    </lineage>
</organism>
<evidence type="ECO:0000313" key="2">
    <source>
        <dbReference type="Proteomes" id="UP001057375"/>
    </source>
</evidence>
<comment type="caution">
    <text evidence="1">The sequence shown here is derived from an EMBL/GenBank/DDBJ whole genome shotgun (WGS) entry which is preliminary data.</text>
</comment>
<dbReference type="EMBL" id="BQXS01006933">
    <property type="protein sequence ID" value="GKT23804.1"/>
    <property type="molecule type" value="Genomic_DNA"/>
</dbReference>
<gene>
    <name evidence="1" type="ORF">ADUPG1_004559</name>
</gene>